<proteinExistence type="predicted"/>
<organism evidence="3 4">
    <name type="scientific">Culex pipiens pipiens</name>
    <name type="common">Northern house mosquito</name>
    <dbReference type="NCBI Taxonomy" id="38569"/>
    <lineage>
        <taxon>Eukaryota</taxon>
        <taxon>Metazoa</taxon>
        <taxon>Ecdysozoa</taxon>
        <taxon>Arthropoda</taxon>
        <taxon>Hexapoda</taxon>
        <taxon>Insecta</taxon>
        <taxon>Pterygota</taxon>
        <taxon>Neoptera</taxon>
        <taxon>Endopterygota</taxon>
        <taxon>Diptera</taxon>
        <taxon>Nematocera</taxon>
        <taxon>Culicoidea</taxon>
        <taxon>Culicidae</taxon>
        <taxon>Culicinae</taxon>
        <taxon>Culicini</taxon>
        <taxon>Culex</taxon>
        <taxon>Culex</taxon>
    </lineage>
</organism>
<evidence type="ECO:0000256" key="1">
    <source>
        <dbReference type="SAM" id="MobiDB-lite"/>
    </source>
</evidence>
<keyword evidence="4" id="KW-1185">Reference proteome</keyword>
<keyword evidence="2" id="KW-0732">Signal</keyword>
<dbReference type="EMBL" id="JBEHCU010006356">
    <property type="protein sequence ID" value="KAL1397296.1"/>
    <property type="molecule type" value="Genomic_DNA"/>
</dbReference>
<feature type="signal peptide" evidence="2">
    <location>
        <begin position="1"/>
        <end position="18"/>
    </location>
</feature>
<evidence type="ECO:0000313" key="3">
    <source>
        <dbReference type="EMBL" id="KAL1397296.1"/>
    </source>
</evidence>
<accession>A0ABD1DCA1</accession>
<evidence type="ECO:0000256" key="2">
    <source>
        <dbReference type="SAM" id="SignalP"/>
    </source>
</evidence>
<reference evidence="3 4" key="1">
    <citation type="submission" date="2024-05" db="EMBL/GenBank/DDBJ databases">
        <title>Culex pipiens pipiens assembly and annotation.</title>
        <authorList>
            <person name="Alout H."/>
            <person name="Durand T."/>
        </authorList>
    </citation>
    <scope>NUCLEOTIDE SEQUENCE [LARGE SCALE GENOMIC DNA]</scope>
    <source>
        <strain evidence="3">HA-2024</strain>
        <tissue evidence="3">Whole body</tissue>
    </source>
</reference>
<feature type="region of interest" description="Disordered" evidence="1">
    <location>
        <begin position="47"/>
        <end position="122"/>
    </location>
</feature>
<protein>
    <submittedName>
        <fullName evidence="3">Uncharacterized protein</fullName>
    </submittedName>
</protein>
<feature type="compositionally biased region" description="Pro residues" evidence="1">
    <location>
        <begin position="47"/>
        <end position="59"/>
    </location>
</feature>
<dbReference type="AlphaFoldDB" id="A0ABD1DCA1"/>
<feature type="chain" id="PRO_5044874800" evidence="2">
    <location>
        <begin position="19"/>
        <end position="200"/>
    </location>
</feature>
<sequence>MKLLIGLLLVGLAIEGRAQLSCFVCENCPDPFDGAVHTQQMCPPPFPTQPPVFTTPPTVPGEVTTPLPPAPPGPGDPIITPPPLNPGPAPAPGPGPAPEPNPPAPAPGPGDPIITPPPIGRRKRQAVTSHRCFVLTHGGVTRRGCTAHGNDHLATCRDLNQGVQPAECRVCDWAGCNSASGKTLSIVTLLAALAIVLKFF</sequence>
<name>A0ABD1DCA1_CULPP</name>
<gene>
    <name evidence="3" type="ORF">pipiens_009871</name>
</gene>
<dbReference type="Proteomes" id="UP001562425">
    <property type="component" value="Unassembled WGS sequence"/>
</dbReference>
<feature type="compositionally biased region" description="Pro residues" evidence="1">
    <location>
        <begin position="66"/>
        <end position="119"/>
    </location>
</feature>
<evidence type="ECO:0000313" key="4">
    <source>
        <dbReference type="Proteomes" id="UP001562425"/>
    </source>
</evidence>
<comment type="caution">
    <text evidence="3">The sequence shown here is derived from an EMBL/GenBank/DDBJ whole genome shotgun (WGS) entry which is preliminary data.</text>
</comment>